<dbReference type="Proteomes" id="UP000005065">
    <property type="component" value="Unassembled WGS sequence"/>
</dbReference>
<accession>G5R257</accession>
<evidence type="ECO:0000313" key="2">
    <source>
        <dbReference type="Proteomes" id="UP000005065"/>
    </source>
</evidence>
<dbReference type="PATRIC" id="fig|913082.3.peg.2650"/>
<evidence type="ECO:0000313" key="1">
    <source>
        <dbReference type="EMBL" id="EHC86229.1"/>
    </source>
</evidence>
<proteinExistence type="predicted"/>
<dbReference type="EMBL" id="AFCU01001139">
    <property type="protein sequence ID" value="EHC86229.1"/>
    <property type="molecule type" value="Genomic_DNA"/>
</dbReference>
<sequence>MENEESIAWVTKAFHLSDNNEIAEALTTHLDWLLWLEPDYNEDENLSFLSCLPPFAALGIFLGTAAMIRCGEAFRAQYWLEEAVESYHWVCPNGSGSWRGNTPLHAAKKRYPALNIVLFDAACANGEWQRASAILESLGAASDEVGEYPCVGFTRTALKNVVAEEHSLGPFYYDEAWLLEQQERLINANVLNEYCEDTWRQYKRHLHHLINVGRTDDALLFAREKIKKLNHIEDRFEFYLTTIGLYSSLGLLDEALSVLMELIRRNTHLYYFICADGDGIQLTPELKAWMKNLLKSPQFRALKEQYLTRNAEEKGRDVNANAFRSISEKILGGKTRKRCAVSRKLISPGEPIYRYRMMDGIEYIAGKAAFEASDLYIQAQQQATAASRWRQFAERRPGRGVFDHPDIARFVFERIEGKSFDAVGFIRLIANSLVFPMRFKWVAGLDFTEHHAADDFFVNDDLAGEFVNACWVAMQCGHARDIFNQLAQEPQDIADPIYAMLATFDRPECRAAAAAHLRCRNCRRIHFALPELPEVMARAFSSRISLDNLLKLADFGRDHLRFAQALAVALSRYNLHLYSNYRPQVDWYLQGLEQYGKGKGGQLLYFFIHIPQYVPVLSAMLERGVIPYGIGEGAYDAYNNSVNYFHHAAAMHCMLHSPDKLAHWMETSWIETLLTGAPFRETKRHVAAYQKMLSKQKR</sequence>
<protein>
    <submittedName>
        <fullName evidence="1">Uncharacterized protein</fullName>
    </submittedName>
</protein>
<dbReference type="AlphaFoldDB" id="G5R257"/>
<dbReference type="BioCyc" id="SENT913082:G120J-3687-MONOMER"/>
<reference evidence="1 2" key="1">
    <citation type="journal article" date="2011" name="BMC Genomics">
        <title>Genome sequencing reveals diversification of virulence factor content and possible host adaptation in distinct subpopulations of Salmonella enterica.</title>
        <authorList>
            <person name="den Bakker H.C."/>
            <person name="Moreno Switt A.I."/>
            <person name="Govoni G."/>
            <person name="Cummings C.A."/>
            <person name="Ranieri M.L."/>
            <person name="Degoricija L."/>
            <person name="Hoelzer K."/>
            <person name="Rodriguez-Rivera L.D."/>
            <person name="Brown S."/>
            <person name="Bolchacova E."/>
            <person name="Furtado M.R."/>
            <person name="Wiedmann M."/>
        </authorList>
    </citation>
    <scope>NUCLEOTIDE SEQUENCE [LARGE SCALE GENOMIC DNA]</scope>
    <source>
        <strain evidence="1 2">A4-543</strain>
    </source>
</reference>
<comment type="caution">
    <text evidence="1">The sequence shown here is derived from an EMBL/GenBank/DDBJ whole genome shotgun (WGS) entry which is preliminary data.</text>
</comment>
<name>G5R257_SALSE</name>
<gene>
    <name evidence="1" type="ORF">LTSESEN_3463</name>
</gene>
<organism evidence="1 2">
    <name type="scientific">Salmonella enterica subsp. enterica serovar Senftenberg str. A4-543</name>
    <dbReference type="NCBI Taxonomy" id="913082"/>
    <lineage>
        <taxon>Bacteria</taxon>
        <taxon>Pseudomonadati</taxon>
        <taxon>Pseudomonadota</taxon>
        <taxon>Gammaproteobacteria</taxon>
        <taxon>Enterobacterales</taxon>
        <taxon>Enterobacteriaceae</taxon>
        <taxon>Salmonella</taxon>
    </lineage>
</organism>